<evidence type="ECO:0000313" key="2">
    <source>
        <dbReference type="Proteomes" id="UP001057452"/>
    </source>
</evidence>
<protein>
    <submittedName>
        <fullName evidence="1">Uncharacterized protein</fullName>
    </submittedName>
</protein>
<proteinExistence type="predicted"/>
<comment type="caution">
    <text evidence="1">The sequence shown here is derived from an EMBL/GenBank/DDBJ whole genome shotgun (WGS) entry which is preliminary data.</text>
</comment>
<accession>A0ACB9W590</accession>
<keyword evidence="2" id="KW-1185">Reference proteome</keyword>
<feature type="non-terminal residue" evidence="1">
    <location>
        <position position="74"/>
    </location>
</feature>
<sequence length="74" mass="7979">LNCLLARAKECIKRHKSEARWELGGQTARGVWTQETGPECTQVGLLELYLVSLSCRGKNEAKGSCKEAAGAVCA</sequence>
<evidence type="ECO:0000313" key="1">
    <source>
        <dbReference type="EMBL" id="KAI4808272.1"/>
    </source>
</evidence>
<gene>
    <name evidence="1" type="ORF">KUCAC02_000336</name>
</gene>
<organism evidence="1 2">
    <name type="scientific">Chaenocephalus aceratus</name>
    <name type="common">Blackfin icefish</name>
    <name type="synonym">Chaenichthys aceratus</name>
    <dbReference type="NCBI Taxonomy" id="36190"/>
    <lineage>
        <taxon>Eukaryota</taxon>
        <taxon>Metazoa</taxon>
        <taxon>Chordata</taxon>
        <taxon>Craniata</taxon>
        <taxon>Vertebrata</taxon>
        <taxon>Euteleostomi</taxon>
        <taxon>Actinopterygii</taxon>
        <taxon>Neopterygii</taxon>
        <taxon>Teleostei</taxon>
        <taxon>Neoteleostei</taxon>
        <taxon>Acanthomorphata</taxon>
        <taxon>Eupercaria</taxon>
        <taxon>Perciformes</taxon>
        <taxon>Notothenioidei</taxon>
        <taxon>Channichthyidae</taxon>
        <taxon>Chaenocephalus</taxon>
    </lineage>
</organism>
<reference evidence="1" key="1">
    <citation type="submission" date="2022-05" db="EMBL/GenBank/DDBJ databases">
        <title>Chromosome-level genome of Chaenocephalus aceratus.</title>
        <authorList>
            <person name="Park H."/>
        </authorList>
    </citation>
    <scope>NUCLEOTIDE SEQUENCE</scope>
    <source>
        <strain evidence="1">KU_202001</strain>
    </source>
</reference>
<dbReference type="Proteomes" id="UP001057452">
    <property type="component" value="Chromosome 18"/>
</dbReference>
<feature type="non-terminal residue" evidence="1">
    <location>
        <position position="1"/>
    </location>
</feature>
<dbReference type="EMBL" id="CM043802">
    <property type="protein sequence ID" value="KAI4808272.1"/>
    <property type="molecule type" value="Genomic_DNA"/>
</dbReference>
<name>A0ACB9W590_CHAAC</name>